<gene>
    <name evidence="4" type="ORF">PCOR1329_LOCUS46935</name>
</gene>
<reference evidence="4" key="1">
    <citation type="submission" date="2023-10" db="EMBL/GenBank/DDBJ databases">
        <authorList>
            <person name="Chen Y."/>
            <person name="Shah S."/>
            <person name="Dougan E. K."/>
            <person name="Thang M."/>
            <person name="Chan C."/>
        </authorList>
    </citation>
    <scope>NUCLEOTIDE SEQUENCE [LARGE SCALE GENOMIC DNA]</scope>
</reference>
<dbReference type="InterPro" id="IPR004088">
    <property type="entry name" value="KH_dom_type_1"/>
</dbReference>
<keyword evidence="1" id="KW-0694">RNA-binding</keyword>
<evidence type="ECO:0000256" key="1">
    <source>
        <dbReference type="PROSITE-ProRule" id="PRU00117"/>
    </source>
</evidence>
<feature type="compositionally biased region" description="Polar residues" evidence="2">
    <location>
        <begin position="1364"/>
        <end position="1373"/>
    </location>
</feature>
<dbReference type="InterPro" id="IPR036612">
    <property type="entry name" value="KH_dom_type_1_sf"/>
</dbReference>
<accession>A0ABN9UCT8</accession>
<feature type="compositionally biased region" description="Low complexity" evidence="2">
    <location>
        <begin position="433"/>
        <end position="443"/>
    </location>
</feature>
<feature type="region of interest" description="Disordered" evidence="2">
    <location>
        <begin position="579"/>
        <end position="602"/>
    </location>
</feature>
<comment type="caution">
    <text evidence="4">The sequence shown here is derived from an EMBL/GenBank/DDBJ whole genome shotgun (WGS) entry which is preliminary data.</text>
</comment>
<dbReference type="SUPFAM" id="SSF54791">
    <property type="entry name" value="Eukaryotic type KH-domain (KH-domain type I)"/>
    <property type="match status" value="1"/>
</dbReference>
<evidence type="ECO:0000256" key="2">
    <source>
        <dbReference type="SAM" id="MobiDB-lite"/>
    </source>
</evidence>
<evidence type="ECO:0000259" key="3">
    <source>
        <dbReference type="Pfam" id="PF00013"/>
    </source>
</evidence>
<keyword evidence="5" id="KW-1185">Reference proteome</keyword>
<dbReference type="Proteomes" id="UP001189429">
    <property type="component" value="Unassembled WGS sequence"/>
</dbReference>
<dbReference type="Gene3D" id="3.30.310.210">
    <property type="match status" value="1"/>
</dbReference>
<proteinExistence type="predicted"/>
<dbReference type="Gene3D" id="3.30.420.10">
    <property type="entry name" value="Ribonuclease H-like superfamily/Ribonuclease H"/>
    <property type="match status" value="1"/>
</dbReference>
<feature type="compositionally biased region" description="Low complexity" evidence="2">
    <location>
        <begin position="1321"/>
        <end position="1332"/>
    </location>
</feature>
<feature type="domain" description="K Homology" evidence="3">
    <location>
        <begin position="1449"/>
        <end position="1509"/>
    </location>
</feature>
<dbReference type="EMBL" id="CAUYUJ010015648">
    <property type="protein sequence ID" value="CAK0856560.1"/>
    <property type="molecule type" value="Genomic_DNA"/>
</dbReference>
<dbReference type="PROSITE" id="PS50084">
    <property type="entry name" value="KH_TYPE_1"/>
    <property type="match status" value="2"/>
</dbReference>
<evidence type="ECO:0000313" key="4">
    <source>
        <dbReference type="EMBL" id="CAK0856560.1"/>
    </source>
</evidence>
<evidence type="ECO:0000313" key="5">
    <source>
        <dbReference type="Proteomes" id="UP001189429"/>
    </source>
</evidence>
<feature type="region of interest" description="Disordered" evidence="2">
    <location>
        <begin position="1321"/>
        <end position="1429"/>
    </location>
</feature>
<feature type="compositionally biased region" description="Gly residues" evidence="2">
    <location>
        <begin position="1378"/>
        <end position="1387"/>
    </location>
</feature>
<dbReference type="Pfam" id="PF00013">
    <property type="entry name" value="KH_1"/>
    <property type="match status" value="1"/>
</dbReference>
<feature type="compositionally biased region" description="Basic and acidic residues" evidence="2">
    <location>
        <begin position="1337"/>
        <end position="1363"/>
    </location>
</feature>
<dbReference type="InterPro" id="IPR036397">
    <property type="entry name" value="RNaseH_sf"/>
</dbReference>
<sequence length="1586" mass="172454">MERHRREAQLGYKTQNRHVVGPQLARALAARTRRLAQACPDIDKVDEVAESGKLTGWNRAFDILFSRLDLSNVNEMVPSAEKFFSKLQRGPRAGHSSQLKAVGGSVAEVIAGPLKTRWHLRGSRLAPVARAATAGGDHDFDKAHKALCTRCPMEALKELDRVREKKGRRAAFYGEAGENGYDGHDGDDRSELADIADQLASLAGEDDALMLGDAELPDDPEDGIYAKFKQMGRNFEVARDLIRTLKVARDYFPPANPAFSFASHSAELDLKDARKSWAILDCGAARSHIGAAIAKLLVRNMKEKLDTEFGLAETTRFFTFRDGQRKSSMGFTVGNICLGSGQERIEISVMDDDALVLIGADILGPGHASALIDCGNGYLMLPKISNHIHQCRKMPSGHLAINVTTPTWWPNIPLSPPGFREIASRRALGGAPGPFAAAGSAEPTADETTSEPPTGYSGHFYTVMDSRGHDICEFETVTIFTGILGDIVGIAEARAVQNEFASAPPQDAVPNIAGANPAATLVQAAKSRARGFQRCGCRGQLGRKRNGCSRTGGETHPCHVRVAGKPMLDFAQNFRPPKKQLAQAGEAKPQMPRTPRPASPDVSLHCRPEVIYMRWRRMLIKIMKKLANDPSSESLVVGRLCDARGSLRARPRGAMNSHDLDTFQQAIDQYDLDTTHDNHEHGEIKGGKVVSSTACYPETICKAWAKRIPRAGGGAVAGSATPLAADQDETELIYDSTGEDEDQEIVDPPGSDDGFEENDFKELAKILKNSRAGLQVLKMAKSFKRHACNSPVLPKAVWAAAGIEAPEVFKVMGSNGCRRAELTKSWCSSRGVEMFIAPGEAHWLMGKVERRIQLFKRTLTKFRKQNHDCDIDEAISQVVDTINDLDTDENMTIYNAVLKSELEDSQGRRRLTTPLLDCFVARKDNSEFHWKSLSPTEKVGFRRAMTQKANNWKQYQGLRPVPMSEVKGPADAMARYIPLTVAAANSWSIAKGDVASAFLQAYDLQEDLRGGGRGSPFHTRSAAGRSTPIAKLSCGVGEAPWKWRRTVKTDFAKLGLQACDLEPCLWCLRCSKSNALLGLVMCRVDNFILCGGRGHPAWRATMKSIAEPCAWGTWEDMDEGANSIEHGGIQEASDAEGERMMVRLVLYEVLVGTFNLHDRRDTLRQVLATLVTDCKALFYGGAVKSESAGLGLDKRRTAMEAVALRQALEEGGAIVRWVRCRAQLADGMTKASLQVVRVLHAFLKKHRWKIVHGDCLLSARKRSALGKGIFDETTDQDHAEAKRILDSRTEADTADFRLGSFQLSSAHPGALGNLAAGAPPATLAAPPTAPAAMRGNPAEKGDWRGHGVMRIRDDPADLPEDQHAQSYSTSAVPQLQGALGGHAGGGWDAKPKDPWAEAWGQAQSSWAEPQPAWKRPRTGPEGAKAAAPAAAFKTPAAQESAGAPLKIGLLVPQEEAGKVVGKGGQVFQLLRAMKCDLTMQQIPDADNNRRADLRGQSPDCLERGLELITGRLLSRQPLASLSLMVPSTCAETLESDGGQKLQQIRAATGVNVSLEWDASADVSERKVAMDGDPTKMGRALRLLLSP</sequence>
<organism evidence="4 5">
    <name type="scientific">Prorocentrum cordatum</name>
    <dbReference type="NCBI Taxonomy" id="2364126"/>
    <lineage>
        <taxon>Eukaryota</taxon>
        <taxon>Sar</taxon>
        <taxon>Alveolata</taxon>
        <taxon>Dinophyceae</taxon>
        <taxon>Prorocentrales</taxon>
        <taxon>Prorocentraceae</taxon>
        <taxon>Prorocentrum</taxon>
    </lineage>
</organism>
<name>A0ABN9UCT8_9DINO</name>
<feature type="region of interest" description="Disordered" evidence="2">
    <location>
        <begin position="433"/>
        <end position="454"/>
    </location>
</feature>
<protein>
    <recommendedName>
        <fullName evidence="3">K Homology domain-containing protein</fullName>
    </recommendedName>
</protein>